<keyword evidence="3" id="KW-1185">Reference proteome</keyword>
<organism evidence="2 3">
    <name type="scientific">Amycolatopsis acidicola</name>
    <dbReference type="NCBI Taxonomy" id="2596893"/>
    <lineage>
        <taxon>Bacteria</taxon>
        <taxon>Bacillati</taxon>
        <taxon>Actinomycetota</taxon>
        <taxon>Actinomycetes</taxon>
        <taxon>Pseudonocardiales</taxon>
        <taxon>Pseudonocardiaceae</taxon>
        <taxon>Amycolatopsis</taxon>
    </lineage>
</organism>
<dbReference type="GO" id="GO:0009102">
    <property type="term" value="P:biotin biosynthetic process"/>
    <property type="evidence" value="ECO:0007669"/>
    <property type="project" value="UniProtKB-UniRule"/>
</dbReference>
<keyword evidence="1" id="KW-0067">ATP-binding</keyword>
<feature type="binding site" evidence="1">
    <location>
        <begin position="164"/>
        <end position="165"/>
    </location>
    <ligand>
        <name>ATP</name>
        <dbReference type="ChEBI" id="CHEBI:30616"/>
    </ligand>
</feature>
<proteinExistence type="inferred from homology"/>
<evidence type="ECO:0000256" key="1">
    <source>
        <dbReference type="HAMAP-Rule" id="MF_00336"/>
    </source>
</evidence>
<dbReference type="InterPro" id="IPR027417">
    <property type="entry name" value="P-loop_NTPase"/>
</dbReference>
<comment type="pathway">
    <text evidence="1">Cofactor biosynthesis; biotin biosynthesis; biotin from 7,8-diaminononanoate: step 1/2.</text>
</comment>
<dbReference type="UniPathway" id="UPA00078">
    <property type="reaction ID" value="UER00161"/>
</dbReference>
<dbReference type="OrthoDB" id="9802610at2"/>
<sequence length="225" mass="23658">MIIIVTGTDTGVGKTVTTAALAIRCGAGTIVVKPAQTGVGPDEPDIAVVRRLAGCEVAEFTRLEDPLAPDTAARLRGVDIPPIREYAERIRELATHRTVLVEGAGGLLTRLDTDGGTLLDLAAELAPVQVYIVTRVGLGTLNHTELTVNALRARGLEPVGLVLGCVPGSLDLAEERNLTELPRVTGVPVAAAIPEGAGLLAPEQFRARTEAWFDGARVTARHEVR</sequence>
<feature type="binding site" evidence="1">
    <location>
        <position position="45"/>
    </location>
    <ligand>
        <name>ATP</name>
        <dbReference type="ChEBI" id="CHEBI:30616"/>
    </ligand>
</feature>
<evidence type="ECO:0000313" key="3">
    <source>
        <dbReference type="Proteomes" id="UP000319769"/>
    </source>
</evidence>
<name>A0A5N0V994_9PSEU</name>
<dbReference type="Proteomes" id="UP000319769">
    <property type="component" value="Unassembled WGS sequence"/>
</dbReference>
<comment type="caution">
    <text evidence="1">Lacks conserved residue(s) required for the propagation of feature annotation.</text>
</comment>
<feature type="binding site" evidence="1">
    <location>
        <position position="15"/>
    </location>
    <ligand>
        <name>Mg(2+)</name>
        <dbReference type="ChEBI" id="CHEBI:18420"/>
    </ligand>
</feature>
<accession>A0A5N0V994</accession>
<keyword evidence="1" id="KW-0963">Cytoplasm</keyword>
<dbReference type="GO" id="GO:0005829">
    <property type="term" value="C:cytosol"/>
    <property type="evidence" value="ECO:0007669"/>
    <property type="project" value="TreeGrafter"/>
</dbReference>
<dbReference type="RefSeq" id="WP_144747867.1">
    <property type="nucleotide sequence ID" value="NZ_VMNW02000012.1"/>
</dbReference>
<keyword evidence="1" id="KW-0479">Metal-binding</keyword>
<gene>
    <name evidence="1 2" type="primary">bioD</name>
    <name evidence="2" type="ORF">FPZ12_010965</name>
</gene>
<keyword evidence="1" id="KW-0460">Magnesium</keyword>
<protein>
    <recommendedName>
        <fullName evidence="1">ATP-dependent dethiobiotin synthetase BioD</fullName>
        <ecNumber evidence="1">6.3.3.3</ecNumber>
    </recommendedName>
    <alternativeName>
        <fullName evidence="1">DTB synthetase</fullName>
        <shortName evidence="1">DTBS</shortName>
    </alternativeName>
    <alternativeName>
        <fullName evidence="1">Dethiobiotin synthase</fullName>
    </alternativeName>
</protein>
<dbReference type="GO" id="GO:0004141">
    <property type="term" value="F:dethiobiotin synthase activity"/>
    <property type="evidence" value="ECO:0007669"/>
    <property type="project" value="UniProtKB-UniRule"/>
</dbReference>
<dbReference type="EMBL" id="VMNW02000012">
    <property type="protein sequence ID" value="KAA9162575.1"/>
    <property type="molecule type" value="Genomic_DNA"/>
</dbReference>
<dbReference type="PIRSF" id="PIRSF006755">
    <property type="entry name" value="DTB_synth"/>
    <property type="match status" value="1"/>
</dbReference>
<dbReference type="SUPFAM" id="SSF52540">
    <property type="entry name" value="P-loop containing nucleoside triphosphate hydrolases"/>
    <property type="match status" value="1"/>
</dbReference>
<keyword evidence="1" id="KW-0547">Nucleotide-binding</keyword>
<dbReference type="Gene3D" id="3.40.50.300">
    <property type="entry name" value="P-loop containing nucleotide triphosphate hydrolases"/>
    <property type="match status" value="1"/>
</dbReference>
<comment type="subunit">
    <text evidence="1">Homodimer.</text>
</comment>
<comment type="subcellular location">
    <subcellularLocation>
        <location evidence="1">Cytoplasm</location>
    </subcellularLocation>
</comment>
<comment type="cofactor">
    <cofactor evidence="1">
        <name>Mg(2+)</name>
        <dbReference type="ChEBI" id="CHEBI:18420"/>
    </cofactor>
</comment>
<feature type="binding site" evidence="1">
    <location>
        <begin position="102"/>
        <end position="105"/>
    </location>
    <ligand>
        <name>ATP</name>
        <dbReference type="ChEBI" id="CHEBI:30616"/>
    </ligand>
</feature>
<feature type="binding site" evidence="1">
    <location>
        <position position="37"/>
    </location>
    <ligand>
        <name>substrate</name>
    </ligand>
</feature>
<feature type="active site" evidence="1">
    <location>
        <position position="33"/>
    </location>
</feature>
<feature type="binding site" evidence="1">
    <location>
        <begin position="11"/>
        <end position="16"/>
    </location>
    <ligand>
        <name>ATP</name>
        <dbReference type="ChEBI" id="CHEBI:30616"/>
    </ligand>
</feature>
<dbReference type="PANTHER" id="PTHR43210:SF5">
    <property type="entry name" value="DETHIOBIOTIN SYNTHETASE"/>
    <property type="match status" value="1"/>
</dbReference>
<dbReference type="HAMAP" id="MF_00336">
    <property type="entry name" value="BioD"/>
    <property type="match status" value="1"/>
</dbReference>
<dbReference type="Pfam" id="PF13500">
    <property type="entry name" value="AAA_26"/>
    <property type="match status" value="1"/>
</dbReference>
<feature type="binding site" evidence="1">
    <location>
        <position position="102"/>
    </location>
    <ligand>
        <name>Mg(2+)</name>
        <dbReference type="ChEBI" id="CHEBI:18420"/>
    </ligand>
</feature>
<keyword evidence="1" id="KW-0093">Biotin biosynthesis</keyword>
<feature type="binding site" evidence="1">
    <location>
        <position position="45"/>
    </location>
    <ligand>
        <name>Mg(2+)</name>
        <dbReference type="ChEBI" id="CHEBI:18420"/>
    </ligand>
</feature>
<dbReference type="InterPro" id="IPR004472">
    <property type="entry name" value="DTB_synth_BioD"/>
</dbReference>
<dbReference type="CDD" id="cd03109">
    <property type="entry name" value="DTBS"/>
    <property type="match status" value="1"/>
</dbReference>
<comment type="catalytic activity">
    <reaction evidence="1">
        <text>(7R,8S)-7,8-diammoniononanoate + CO2 + ATP = (4R,5S)-dethiobiotin + ADP + phosphate + 3 H(+)</text>
        <dbReference type="Rhea" id="RHEA:15805"/>
        <dbReference type="ChEBI" id="CHEBI:15378"/>
        <dbReference type="ChEBI" id="CHEBI:16526"/>
        <dbReference type="ChEBI" id="CHEBI:30616"/>
        <dbReference type="ChEBI" id="CHEBI:43474"/>
        <dbReference type="ChEBI" id="CHEBI:149469"/>
        <dbReference type="ChEBI" id="CHEBI:149473"/>
        <dbReference type="ChEBI" id="CHEBI:456216"/>
        <dbReference type="EC" id="6.3.3.3"/>
    </reaction>
</comment>
<dbReference type="NCBIfam" id="TIGR00347">
    <property type="entry name" value="bioD"/>
    <property type="match status" value="1"/>
</dbReference>
<reference evidence="2" key="1">
    <citation type="submission" date="2019-09" db="EMBL/GenBank/DDBJ databases">
        <authorList>
            <person name="Teo W.F.A."/>
            <person name="Duangmal K."/>
        </authorList>
    </citation>
    <scope>NUCLEOTIDE SEQUENCE [LARGE SCALE GENOMIC DNA]</scope>
    <source>
        <strain evidence="2">K81G1</strain>
    </source>
</reference>
<comment type="similarity">
    <text evidence="1">Belongs to the dethiobiotin synthetase family.</text>
</comment>
<evidence type="ECO:0000313" key="2">
    <source>
        <dbReference type="EMBL" id="KAA9162575.1"/>
    </source>
</evidence>
<dbReference type="AlphaFoldDB" id="A0A5N0V994"/>
<comment type="function">
    <text evidence="1">Catalyzes a mechanistically unusual reaction, the ATP-dependent insertion of CO2 between the N7 and N8 nitrogen atoms of 7,8-diaminopelargonic acid (DAPA, also called 7,8-diammoniononanoate) to form a ureido ring.</text>
</comment>
<dbReference type="EC" id="6.3.3.3" evidence="1"/>
<dbReference type="PANTHER" id="PTHR43210">
    <property type="entry name" value="DETHIOBIOTIN SYNTHETASE"/>
    <property type="match status" value="1"/>
</dbReference>
<feature type="binding site" evidence="1">
    <location>
        <position position="195"/>
    </location>
    <ligand>
        <name>ATP</name>
        <dbReference type="ChEBI" id="CHEBI:30616"/>
    </ligand>
</feature>
<dbReference type="GO" id="GO:0005524">
    <property type="term" value="F:ATP binding"/>
    <property type="evidence" value="ECO:0007669"/>
    <property type="project" value="UniProtKB-UniRule"/>
</dbReference>
<keyword evidence="1 2" id="KW-0436">Ligase</keyword>
<dbReference type="GO" id="GO:0000287">
    <property type="term" value="F:magnesium ion binding"/>
    <property type="evidence" value="ECO:0007669"/>
    <property type="project" value="UniProtKB-UniRule"/>
</dbReference>
<comment type="caution">
    <text evidence="2">The sequence shown here is derived from an EMBL/GenBank/DDBJ whole genome shotgun (WGS) entry which is preliminary data.</text>
</comment>